<dbReference type="InterPro" id="IPR001650">
    <property type="entry name" value="Helicase_C-like"/>
</dbReference>
<dbReference type="InterPro" id="IPR003593">
    <property type="entry name" value="AAA+_ATPase"/>
</dbReference>
<keyword evidence="8" id="KW-0413">Isomerase</keyword>
<dbReference type="InterPro" id="IPR055369">
    <property type="entry name" value="WH2_Lhr"/>
</dbReference>
<dbReference type="GO" id="GO:0006281">
    <property type="term" value="P:DNA repair"/>
    <property type="evidence" value="ECO:0007669"/>
    <property type="project" value="UniProtKB-KW"/>
</dbReference>
<dbReference type="InterPro" id="IPR045628">
    <property type="entry name" value="Lhr_WH_dom"/>
</dbReference>
<accession>A0A2N9L9L6</accession>
<evidence type="ECO:0000259" key="10">
    <source>
        <dbReference type="PROSITE" id="PS51192"/>
    </source>
</evidence>
<feature type="region of interest" description="Disordered" evidence="9">
    <location>
        <begin position="245"/>
        <end position="289"/>
    </location>
</feature>
<dbReference type="EMBL" id="OKRB01000081">
    <property type="protein sequence ID" value="SPE19843.1"/>
    <property type="molecule type" value="Genomic_DNA"/>
</dbReference>
<feature type="domain" description="Helicase ATP-binding" evidence="10">
    <location>
        <begin position="41"/>
        <end position="246"/>
    </location>
</feature>
<dbReference type="Pfam" id="PF00271">
    <property type="entry name" value="Helicase_C"/>
    <property type="match status" value="1"/>
</dbReference>
<organism evidence="12 13">
    <name type="scientific">Candidatus Sulfuritelmatomonas gaucii</name>
    <dbReference type="NCBI Taxonomy" id="2043161"/>
    <lineage>
        <taxon>Bacteria</taxon>
        <taxon>Pseudomonadati</taxon>
        <taxon>Acidobacteriota</taxon>
        <taxon>Terriglobia</taxon>
        <taxon>Terriglobales</taxon>
        <taxon>Acidobacteriaceae</taxon>
        <taxon>Candidatus Sulfuritelmatomonas</taxon>
    </lineage>
</organism>
<evidence type="ECO:0000256" key="1">
    <source>
        <dbReference type="ARBA" id="ARBA00022741"/>
    </source>
</evidence>
<feature type="compositionally biased region" description="Basic and acidic residues" evidence="9">
    <location>
        <begin position="537"/>
        <end position="553"/>
    </location>
</feature>
<gene>
    <name evidence="12" type="ORF">SBA5_250073</name>
</gene>
<sequence>MSPQPIKPIEVPDPFACFHAVTAAWFRAVFEEPTAPQRMGWPVIARGENALILAPTGTGKTLAAFLWCLDRLMLQQAHPSDKNRDVARMGHPVSRGCRIVYVSPLKALAVDVERNLRSPLAGMANMARRMGVPFREPLISVRTGDTPQRERARFARHPAEILITTPESLYLLLTSQAADALRTVDTVIVDEIHALVPTKRGAHLALTLERLQALTRKPLQRIGLSATQRPLEEMARFLGGVEVQGTRERGSKGAKGQGPGIREKRLESQGVTRAASTIDDTDRSASEEFATEVDGALVPRPYAPDMAEAESLRYRPVTIVNAAAPKQLKLRIEVPVEDMARLGEMEEIPSGPASQTPRRVSIWNAIHPRLLEIIRERNSTILFVNARQTAERLAGALNDLAGEPIARAHHGSLAAAQRSVIEEQLKAGQIRALCATSTLELGIDMGAVDLVIQIESPPSVASGMQRIGRAGHHVDAVSEGVIFPKYRADLVACAAVTRAMHEGHIESTRYPRNPLDVLCQQLVAIVANAGKAGSKGAGERGSGKKRSENRDQRSAALPGLGVDDWEEASDANSANTADHIAPEVSVDFLFDLVRGAAPFANLSRSAFEGVLDLLSGRYPSDEFADLRPRLTWDRVRNVVTARDGAARLAILNAGTIPDRGLYGVFLAFTEGKPVRVGELDEEMVFESHPNETFILGASTWRITDITHDRVLVTPAPGEPGKMPFWKGDGPGRPLEFGRRIGAMVRELRALPQPAAVARLVHEHDLDSGAAENLLRFLADQAEATGQVPDDRTIVVERCRDELGDWRVCVLTPFGSRIHIPWAMAVSARIRAAGGPEVETLWGDDGFVLRFPDTDEAPNPDWILVESAEAMQMVLRQLGSTALFAGRFREAAGRALLLPRRRADQRSPLWQLRKRSYDLLSVASRYPQFPLLLEAYRECLRDVFDMPALIEILRAVEQRQVRVHVVETRKPSPFAASLLFSYVANFVYEGDAPLAERRAQALTIDQDQLRELLGEADLRELLDADAIAEVEEAAQCLAENFRARSADGIHDLCLRLGDLSREELSRRVASQELLAQVDRLIRSRRLLELRIAGEKRLIAAEDAARYRDGLGIPLPPGLATALLEPVAQPVHELVRRYARTHGPFTVRETAERFALDASAVESTLRQLAAEGRVLEGGFRPGGLHSEWCDAEILRQIRRKSLARLRREVEPVEQHTMARFLTHWQGLLAPRRTGSAHLDALLDVIENLQGAPLPASLLETSILPARIADYTPAGLDTLIAAGEVSWTGVEPIGERDGRIALFLADKLPLLAQQRPLVEPLSEREERLLAVLESTGANFFDPLHQAAGSGYPGETMDALWSLVWRGLVTNDSLHALRAYIARPESARTPRRTQTGMVFRSRRTTPPTAQGRWSVLPLRAANESLPLTPPIGTAKAVPPQSNDAPTATERSHALVMQMLHRYGVLLREAVAAENVPGGFSAVYDVLKALEESGRIRRGYFVGGLGATQFALPTAVDLLRQLRAEPPAEKPEFVQLAATDPANPYGSVLRWPELPVMEEDSESAPRVLTRAVYAEVILRNGQLVAWLRRGNPNLLVFSPAEEPERSQVAAGLAHFLCARGQERMRHSSHDGVLITTINGQPAGAHPMARFLMDAGFHPGPLGMHLRRILLPVGHAELKRPEVQ</sequence>
<dbReference type="PANTHER" id="PTHR47962:SF5">
    <property type="entry name" value="ATP-DEPENDENT HELICASE LHR-RELATED"/>
    <property type="match status" value="1"/>
</dbReference>
<keyword evidence="7" id="KW-0234">DNA repair</keyword>
<dbReference type="PROSITE" id="PS51192">
    <property type="entry name" value="HELICASE_ATP_BIND_1"/>
    <property type="match status" value="1"/>
</dbReference>
<dbReference type="InterPro" id="IPR014001">
    <property type="entry name" value="Helicase_ATP-bd"/>
</dbReference>
<dbReference type="InterPro" id="IPR052511">
    <property type="entry name" value="ATP-dep_Helicase"/>
</dbReference>
<feature type="domain" description="Helicase C-terminal" evidence="11">
    <location>
        <begin position="366"/>
        <end position="516"/>
    </location>
</feature>
<dbReference type="SMART" id="SM00487">
    <property type="entry name" value="DEXDc"/>
    <property type="match status" value="1"/>
</dbReference>
<evidence type="ECO:0000313" key="12">
    <source>
        <dbReference type="EMBL" id="SPE19843.1"/>
    </source>
</evidence>
<reference evidence="13" key="1">
    <citation type="submission" date="2018-02" db="EMBL/GenBank/DDBJ databases">
        <authorList>
            <person name="Hausmann B."/>
        </authorList>
    </citation>
    <scope>NUCLEOTIDE SEQUENCE [LARGE SCALE GENOMIC DNA]</scope>
    <source>
        <strain evidence="13">Peat soil MAG SbA5</strain>
    </source>
</reference>
<protein>
    <submittedName>
        <fullName evidence="12">DEAD/DEAH box helicase domain protein</fullName>
    </submittedName>
</protein>
<dbReference type="GO" id="GO:0016887">
    <property type="term" value="F:ATP hydrolysis activity"/>
    <property type="evidence" value="ECO:0007669"/>
    <property type="project" value="TreeGrafter"/>
</dbReference>
<proteinExistence type="predicted"/>
<keyword evidence="5" id="KW-0067">ATP-binding</keyword>
<dbReference type="Pfam" id="PF08494">
    <property type="entry name" value="DEAD_assoc"/>
    <property type="match status" value="1"/>
</dbReference>
<dbReference type="SMART" id="SM00382">
    <property type="entry name" value="AAA"/>
    <property type="match status" value="1"/>
</dbReference>
<dbReference type="Pfam" id="PF00270">
    <property type="entry name" value="DEAD"/>
    <property type="match status" value="1"/>
</dbReference>
<dbReference type="InterPro" id="IPR011545">
    <property type="entry name" value="DEAD/DEAH_box_helicase_dom"/>
</dbReference>
<dbReference type="PANTHER" id="PTHR47962">
    <property type="entry name" value="ATP-DEPENDENT HELICASE LHR-RELATED-RELATED"/>
    <property type="match status" value="1"/>
</dbReference>
<dbReference type="SMART" id="SM00490">
    <property type="entry name" value="HELICc"/>
    <property type="match status" value="1"/>
</dbReference>
<evidence type="ECO:0000256" key="6">
    <source>
        <dbReference type="ARBA" id="ARBA00023125"/>
    </source>
</evidence>
<dbReference type="GO" id="GO:0005524">
    <property type="term" value="F:ATP binding"/>
    <property type="evidence" value="ECO:0007669"/>
    <property type="project" value="UniProtKB-KW"/>
</dbReference>
<keyword evidence="1" id="KW-0547">Nucleotide-binding</keyword>
<dbReference type="Pfam" id="PF23235">
    <property type="entry name" value="WHD_3rd_Lhr"/>
    <property type="match status" value="1"/>
</dbReference>
<feature type="region of interest" description="Disordered" evidence="9">
    <location>
        <begin position="532"/>
        <end position="561"/>
    </location>
</feature>
<evidence type="ECO:0000256" key="5">
    <source>
        <dbReference type="ARBA" id="ARBA00022840"/>
    </source>
</evidence>
<dbReference type="GO" id="GO:0003677">
    <property type="term" value="F:DNA binding"/>
    <property type="evidence" value="ECO:0007669"/>
    <property type="project" value="UniProtKB-KW"/>
</dbReference>
<evidence type="ECO:0000256" key="4">
    <source>
        <dbReference type="ARBA" id="ARBA00022806"/>
    </source>
</evidence>
<dbReference type="InterPro" id="IPR013701">
    <property type="entry name" value="Lhr-like_DEAD/DEAH_assoc"/>
</dbReference>
<evidence type="ECO:0000256" key="2">
    <source>
        <dbReference type="ARBA" id="ARBA00022763"/>
    </source>
</evidence>
<evidence type="ECO:0000256" key="7">
    <source>
        <dbReference type="ARBA" id="ARBA00023204"/>
    </source>
</evidence>
<evidence type="ECO:0000256" key="3">
    <source>
        <dbReference type="ARBA" id="ARBA00022801"/>
    </source>
</evidence>
<dbReference type="Pfam" id="PF19306">
    <property type="entry name" value="WHD_Lhr"/>
    <property type="match status" value="1"/>
</dbReference>
<evidence type="ECO:0000256" key="8">
    <source>
        <dbReference type="ARBA" id="ARBA00023235"/>
    </source>
</evidence>
<dbReference type="Pfam" id="PF23236">
    <property type="entry name" value="WHD_2nd_Lhr"/>
    <property type="match status" value="1"/>
</dbReference>
<keyword evidence="2" id="KW-0227">DNA damage</keyword>
<dbReference type="Gene3D" id="3.40.50.300">
    <property type="entry name" value="P-loop containing nucleotide triphosphate hydrolases"/>
    <property type="match status" value="2"/>
</dbReference>
<keyword evidence="4 12" id="KW-0347">Helicase</keyword>
<dbReference type="InterPro" id="IPR027417">
    <property type="entry name" value="P-loop_NTPase"/>
</dbReference>
<dbReference type="SUPFAM" id="SSF52540">
    <property type="entry name" value="P-loop containing nucleoside triphosphate hydrolases"/>
    <property type="match status" value="1"/>
</dbReference>
<evidence type="ECO:0000256" key="9">
    <source>
        <dbReference type="SAM" id="MobiDB-lite"/>
    </source>
</evidence>
<evidence type="ECO:0000313" key="13">
    <source>
        <dbReference type="Proteomes" id="UP000239735"/>
    </source>
</evidence>
<dbReference type="GO" id="GO:0004386">
    <property type="term" value="F:helicase activity"/>
    <property type="evidence" value="ECO:0007669"/>
    <property type="project" value="UniProtKB-KW"/>
</dbReference>
<dbReference type="Proteomes" id="UP000239735">
    <property type="component" value="Unassembled WGS sequence"/>
</dbReference>
<dbReference type="InterPro" id="IPR055368">
    <property type="entry name" value="WH3_Lhr"/>
</dbReference>
<dbReference type="InterPro" id="IPR055367">
    <property type="entry name" value="WH4_Lhr"/>
</dbReference>
<evidence type="ECO:0000259" key="11">
    <source>
        <dbReference type="PROSITE" id="PS51194"/>
    </source>
</evidence>
<keyword evidence="3" id="KW-0378">Hydrolase</keyword>
<name>A0A2N9L9L6_9BACT</name>
<dbReference type="Pfam" id="PF23234">
    <property type="entry name" value="WHD_4th_Lhr"/>
    <property type="match status" value="1"/>
</dbReference>
<keyword evidence="6" id="KW-0238">DNA-binding</keyword>
<dbReference type="PROSITE" id="PS51194">
    <property type="entry name" value="HELICASE_CTER"/>
    <property type="match status" value="1"/>
</dbReference>